<protein>
    <submittedName>
        <fullName evidence="1">Uncharacterized protein</fullName>
    </submittedName>
</protein>
<reference evidence="1" key="1">
    <citation type="submission" date="2018-05" db="EMBL/GenBank/DDBJ databases">
        <authorList>
            <person name="Lanie J.A."/>
            <person name="Ng W.-L."/>
            <person name="Kazmierczak K.M."/>
            <person name="Andrzejewski T.M."/>
            <person name="Davidsen T.M."/>
            <person name="Wayne K.J."/>
            <person name="Tettelin H."/>
            <person name="Glass J.I."/>
            <person name="Rusch D."/>
            <person name="Podicherti R."/>
            <person name="Tsui H.-C.T."/>
            <person name="Winkler M.E."/>
        </authorList>
    </citation>
    <scope>NUCLEOTIDE SEQUENCE</scope>
</reference>
<dbReference type="EMBL" id="UINC01056782">
    <property type="protein sequence ID" value="SVB77220.1"/>
    <property type="molecule type" value="Genomic_DNA"/>
</dbReference>
<dbReference type="AlphaFoldDB" id="A0A382GQ15"/>
<accession>A0A382GQ15</accession>
<gene>
    <name evidence="1" type="ORF">METZ01_LOCUS230074</name>
</gene>
<name>A0A382GQ15_9ZZZZ</name>
<organism evidence="1">
    <name type="scientific">marine metagenome</name>
    <dbReference type="NCBI Taxonomy" id="408172"/>
    <lineage>
        <taxon>unclassified sequences</taxon>
        <taxon>metagenomes</taxon>
        <taxon>ecological metagenomes</taxon>
    </lineage>
</organism>
<proteinExistence type="predicted"/>
<evidence type="ECO:0000313" key="1">
    <source>
        <dbReference type="EMBL" id="SVB77220.1"/>
    </source>
</evidence>
<sequence length="90" mass="10625">MERYKPKKYKSPAKAIREFCIECMGGRENEGYLKLISNCGLPECAVFDFRFGNNPYHIQNLTVEQRQERSERVKLVAPYKKRSKKTSEFD</sequence>